<comment type="catalytic activity">
    <reaction evidence="7 8">
        <text>cytidine(34) in tRNA(Ile2) + L-lysine + ATP = lysidine(34) in tRNA(Ile2) + AMP + diphosphate + H(+)</text>
        <dbReference type="Rhea" id="RHEA:43744"/>
        <dbReference type="Rhea" id="RHEA-COMP:10625"/>
        <dbReference type="Rhea" id="RHEA-COMP:10670"/>
        <dbReference type="ChEBI" id="CHEBI:15378"/>
        <dbReference type="ChEBI" id="CHEBI:30616"/>
        <dbReference type="ChEBI" id="CHEBI:32551"/>
        <dbReference type="ChEBI" id="CHEBI:33019"/>
        <dbReference type="ChEBI" id="CHEBI:82748"/>
        <dbReference type="ChEBI" id="CHEBI:83665"/>
        <dbReference type="ChEBI" id="CHEBI:456215"/>
        <dbReference type="EC" id="6.3.4.19"/>
    </reaction>
</comment>
<evidence type="ECO:0000313" key="11">
    <source>
        <dbReference type="Proteomes" id="UP000238916"/>
    </source>
</evidence>
<keyword evidence="2 8" id="KW-0963">Cytoplasm</keyword>
<keyword evidence="6" id="KW-0067">ATP-binding</keyword>
<keyword evidence="5" id="KW-0547">Nucleotide-binding</keyword>
<comment type="function">
    <text evidence="8">Ligates lysine onto the cytidine present at position 34 of the AUA codon-specific tRNA(Ile) that contains the anticodon CAU, in an ATP-dependent manner. Cytidine is converted to lysidine, thus changing the amino acid specificity of the tRNA from methionine to isoleucine.</text>
</comment>
<dbReference type="InterPro" id="IPR011063">
    <property type="entry name" value="TilS/TtcA_N"/>
</dbReference>
<dbReference type="InterPro" id="IPR012094">
    <property type="entry name" value="tRNA_Ile_lys_synt"/>
</dbReference>
<feature type="domain" description="Lysidine-tRNA(Ile) synthetase C-terminal" evidence="9">
    <location>
        <begin position="373"/>
        <end position="444"/>
    </location>
</feature>
<dbReference type="GO" id="GO:0032267">
    <property type="term" value="F:tRNA(Ile)-lysidine synthase activity"/>
    <property type="evidence" value="ECO:0007669"/>
    <property type="project" value="UniProtKB-EC"/>
</dbReference>
<name>A0A2U3LQI2_9FIRM</name>
<dbReference type="Proteomes" id="UP000238916">
    <property type="component" value="Unassembled WGS sequence"/>
</dbReference>
<proteinExistence type="inferred from homology"/>
<protein>
    <recommendedName>
        <fullName evidence="8">tRNA(Ile)-lysidine synthase</fullName>
        <ecNumber evidence="8">6.3.4.19</ecNumber>
    </recommendedName>
    <alternativeName>
        <fullName evidence="8">tRNA(Ile)-2-lysyl-cytidine synthase</fullName>
    </alternativeName>
    <alternativeName>
        <fullName evidence="8">tRNA(Ile)-lysidine synthetase</fullName>
    </alternativeName>
</protein>
<reference evidence="11" key="1">
    <citation type="submission" date="2018-02" db="EMBL/GenBank/DDBJ databases">
        <authorList>
            <person name="Hausmann B."/>
        </authorList>
    </citation>
    <scope>NUCLEOTIDE SEQUENCE [LARGE SCALE GENOMIC DNA]</scope>
    <source>
        <strain evidence="11">Peat soil MAG SbF1</strain>
    </source>
</reference>
<dbReference type="InterPro" id="IPR012795">
    <property type="entry name" value="tRNA_Ile_lys_synt_N"/>
</dbReference>
<evidence type="ECO:0000256" key="7">
    <source>
        <dbReference type="ARBA" id="ARBA00048539"/>
    </source>
</evidence>
<dbReference type="EMBL" id="OMOF01000712">
    <property type="protein sequence ID" value="SPF54197.1"/>
    <property type="molecule type" value="Genomic_DNA"/>
</dbReference>
<evidence type="ECO:0000259" key="9">
    <source>
        <dbReference type="SMART" id="SM00977"/>
    </source>
</evidence>
<evidence type="ECO:0000256" key="5">
    <source>
        <dbReference type="ARBA" id="ARBA00022741"/>
    </source>
</evidence>
<dbReference type="SMART" id="SM00977">
    <property type="entry name" value="TilS_C"/>
    <property type="match status" value="1"/>
</dbReference>
<accession>A0A2U3LQI2</accession>
<dbReference type="Pfam" id="PF11734">
    <property type="entry name" value="TilS_C"/>
    <property type="match status" value="1"/>
</dbReference>
<gene>
    <name evidence="8 10" type="primary">tilS</name>
    <name evidence="10" type="ORF">SBF1_740038</name>
</gene>
<dbReference type="CDD" id="cd01992">
    <property type="entry name" value="TilS_N"/>
    <property type="match status" value="1"/>
</dbReference>
<comment type="caution">
    <text evidence="8">Lacks conserved residue(s) required for the propagation of feature annotation.</text>
</comment>
<evidence type="ECO:0000256" key="4">
    <source>
        <dbReference type="ARBA" id="ARBA00022694"/>
    </source>
</evidence>
<dbReference type="InterPro" id="IPR012796">
    <property type="entry name" value="Lysidine-tRNA-synth_C"/>
</dbReference>
<dbReference type="GO" id="GO:0005737">
    <property type="term" value="C:cytoplasm"/>
    <property type="evidence" value="ECO:0007669"/>
    <property type="project" value="UniProtKB-SubCell"/>
</dbReference>
<evidence type="ECO:0000256" key="8">
    <source>
        <dbReference type="HAMAP-Rule" id="MF_01161"/>
    </source>
</evidence>
<evidence type="ECO:0000256" key="2">
    <source>
        <dbReference type="ARBA" id="ARBA00022490"/>
    </source>
</evidence>
<keyword evidence="4 8" id="KW-0819">tRNA processing</keyword>
<keyword evidence="3 8" id="KW-0436">Ligase</keyword>
<organism evidence="10 11">
    <name type="scientific">Candidatus Desulfosporosinus infrequens</name>
    <dbReference type="NCBI Taxonomy" id="2043169"/>
    <lineage>
        <taxon>Bacteria</taxon>
        <taxon>Bacillati</taxon>
        <taxon>Bacillota</taxon>
        <taxon>Clostridia</taxon>
        <taxon>Eubacteriales</taxon>
        <taxon>Desulfitobacteriaceae</taxon>
        <taxon>Desulfosporosinus</taxon>
    </lineage>
</organism>
<dbReference type="SUPFAM" id="SSF52402">
    <property type="entry name" value="Adenine nucleotide alpha hydrolases-like"/>
    <property type="match status" value="1"/>
</dbReference>
<evidence type="ECO:0000256" key="1">
    <source>
        <dbReference type="ARBA" id="ARBA00004496"/>
    </source>
</evidence>
<dbReference type="NCBIfam" id="TIGR02432">
    <property type="entry name" value="lysidine_TilS_N"/>
    <property type="match status" value="1"/>
</dbReference>
<dbReference type="PANTHER" id="PTHR43033">
    <property type="entry name" value="TRNA(ILE)-LYSIDINE SYNTHASE-RELATED"/>
    <property type="match status" value="1"/>
</dbReference>
<dbReference type="Pfam" id="PF01171">
    <property type="entry name" value="ATP_bind_3"/>
    <property type="match status" value="1"/>
</dbReference>
<evidence type="ECO:0000313" key="10">
    <source>
        <dbReference type="EMBL" id="SPF54197.1"/>
    </source>
</evidence>
<comment type="subcellular location">
    <subcellularLocation>
        <location evidence="1 8">Cytoplasm</location>
    </subcellularLocation>
</comment>
<dbReference type="PANTHER" id="PTHR43033:SF1">
    <property type="entry name" value="TRNA(ILE)-LYSIDINE SYNTHASE-RELATED"/>
    <property type="match status" value="1"/>
</dbReference>
<comment type="similarity">
    <text evidence="8">Belongs to the tRNA(Ile)-lysidine synthase family.</text>
</comment>
<evidence type="ECO:0000256" key="3">
    <source>
        <dbReference type="ARBA" id="ARBA00022598"/>
    </source>
</evidence>
<dbReference type="InterPro" id="IPR014729">
    <property type="entry name" value="Rossmann-like_a/b/a_fold"/>
</dbReference>
<dbReference type="NCBIfam" id="TIGR02433">
    <property type="entry name" value="lysidine_TilS_C"/>
    <property type="match status" value="1"/>
</dbReference>
<dbReference type="SUPFAM" id="SSF82829">
    <property type="entry name" value="MesJ substrate recognition domain-like"/>
    <property type="match status" value="1"/>
</dbReference>
<dbReference type="Gene3D" id="3.40.50.620">
    <property type="entry name" value="HUPs"/>
    <property type="match status" value="1"/>
</dbReference>
<evidence type="ECO:0000256" key="6">
    <source>
        <dbReference type="ARBA" id="ARBA00022840"/>
    </source>
</evidence>
<sequence>MALSHILWRYVREERLKGNSLVLTHVHHGVRKESDNEAHLVQKMAEIWKIPCLVHRFDAKGYAKTMGQSFQEAAREWRYARWQEDMRREGCTLLATAHHLGDQAETILYRLLRGSGTAGLAGIYPAKESIVRPLLTFRKADILNYCAREALPYALDRSNEEPVYIRNRIRLELLPALERDYNPRLQEALGRTGELLRWDEEYLTLQMEAAWKHYYISNSVGAVGLSRDVFSEPAAILSRLLRRAAMLITGEPRGLGYSYVEKIMDSEGRPGWRQDLPGMTVEISNEGIWFSSNAIHKGETGDVLNIHDLESRDPPFPEIVLNVGHWSEISNLKLEIGLWEDGNLSLADATLDRNENKMAVFSRDLLSQFSDQLVCRTRRQGDKMWFQGLGHKSIKKIFQEGNISIKVRNKLPLVAVGAEVLWIPGVRQSGLCPAAHSTKRIYCVLRPQAPSSI</sequence>
<dbReference type="SUPFAM" id="SSF56037">
    <property type="entry name" value="PheT/TilS domain"/>
    <property type="match status" value="1"/>
</dbReference>
<dbReference type="GO" id="GO:0005524">
    <property type="term" value="F:ATP binding"/>
    <property type="evidence" value="ECO:0007669"/>
    <property type="project" value="UniProtKB-KW"/>
</dbReference>
<dbReference type="EC" id="6.3.4.19" evidence="8"/>
<dbReference type="GO" id="GO:0006400">
    <property type="term" value="P:tRNA modification"/>
    <property type="evidence" value="ECO:0007669"/>
    <property type="project" value="UniProtKB-UniRule"/>
</dbReference>
<dbReference type="AlphaFoldDB" id="A0A2U3LQI2"/>
<dbReference type="HAMAP" id="MF_01161">
    <property type="entry name" value="tRNA_Ile_lys_synt"/>
    <property type="match status" value="1"/>
</dbReference>